<evidence type="ECO:0000313" key="2">
    <source>
        <dbReference type="Proteomes" id="UP000181790"/>
    </source>
</evidence>
<comment type="caution">
    <text evidence="1">The sequence shown here is derived from an EMBL/GenBank/DDBJ whole genome shotgun (WGS) entry which is preliminary data.</text>
</comment>
<dbReference type="PANTHER" id="PTHR43179:SF7">
    <property type="entry name" value="RHAMNOSYLTRANSFERASE WBBL"/>
    <property type="match status" value="1"/>
</dbReference>
<organism evidence="1 2">
    <name type="scientific">Arsenicibacter rosenii</name>
    <dbReference type="NCBI Taxonomy" id="1750698"/>
    <lineage>
        <taxon>Bacteria</taxon>
        <taxon>Pseudomonadati</taxon>
        <taxon>Bacteroidota</taxon>
        <taxon>Cytophagia</taxon>
        <taxon>Cytophagales</taxon>
        <taxon>Spirosomataceae</taxon>
        <taxon>Arsenicibacter</taxon>
    </lineage>
</organism>
<gene>
    <name evidence="1" type="ORF">BLX24_05475</name>
</gene>
<protein>
    <submittedName>
        <fullName evidence="1">Uncharacterized protein</fullName>
    </submittedName>
</protein>
<name>A0A1S2VNC5_9BACT</name>
<dbReference type="EMBL" id="MORL01000002">
    <property type="protein sequence ID" value="OIN60282.1"/>
    <property type="molecule type" value="Genomic_DNA"/>
</dbReference>
<evidence type="ECO:0000313" key="1">
    <source>
        <dbReference type="EMBL" id="OIN60282.1"/>
    </source>
</evidence>
<dbReference type="Gene3D" id="3.90.550.10">
    <property type="entry name" value="Spore Coat Polysaccharide Biosynthesis Protein SpsA, Chain A"/>
    <property type="match status" value="1"/>
</dbReference>
<proteinExistence type="predicted"/>
<dbReference type="Proteomes" id="UP000181790">
    <property type="component" value="Unassembled WGS sequence"/>
</dbReference>
<sequence length="266" mass="30751">MLQIVVVDNSSTPDDYHLLQKTVPAFVSIIRSKINLGYAAGNNLGLTPVAGLPKPDAYLIINSDVWLTNARTIQHLADTLARCPNAMAISPLVHTRSNEIPVSHQIQVRRLLPAGWLICCHSPLFRRLFYRKYQHFIYRDLVPYPSGILRVDTVNGACFLIRQAFFEQFKGFDEHTFLYLEELILGFQIRQLGRHCLLHGHLVADHQQGQSTRSLSAKTRFCHFLNSEAYLLTRYYGVYTGLVILLRRWRWLEFYLKRLWQSGSHI</sequence>
<dbReference type="SUPFAM" id="SSF53448">
    <property type="entry name" value="Nucleotide-diphospho-sugar transferases"/>
    <property type="match status" value="1"/>
</dbReference>
<accession>A0A1S2VNC5</accession>
<dbReference type="InterPro" id="IPR029044">
    <property type="entry name" value="Nucleotide-diphossugar_trans"/>
</dbReference>
<dbReference type="PANTHER" id="PTHR43179">
    <property type="entry name" value="RHAMNOSYLTRANSFERASE WBBL"/>
    <property type="match status" value="1"/>
</dbReference>
<keyword evidence="2" id="KW-1185">Reference proteome</keyword>
<reference evidence="1 2" key="1">
    <citation type="submission" date="2016-10" db="EMBL/GenBank/DDBJ databases">
        <title>Arsenicibacter rosenii gen. nov., sp. nov., an efficient arsenic-methylating bacterium isolated from an arsenic-contaminated paddy soil.</title>
        <authorList>
            <person name="Huang K."/>
        </authorList>
    </citation>
    <scope>NUCLEOTIDE SEQUENCE [LARGE SCALE GENOMIC DNA]</scope>
    <source>
        <strain evidence="1 2">SM-1</strain>
    </source>
</reference>
<dbReference type="AlphaFoldDB" id="A0A1S2VNC5"/>